<dbReference type="HOGENOM" id="CLU_073546_3_0_10"/>
<keyword evidence="4" id="KW-1003">Cell membrane</keyword>
<reference evidence="13 14" key="1">
    <citation type="journal article" date="2015" name="Genome Announc.">
        <title>Complete Genome Sequence of the Novel Leech Symbiont Mucinivorans hirudinis M3T.</title>
        <authorList>
            <person name="Nelson M.C."/>
            <person name="Bomar L."/>
            <person name="Graf J."/>
        </authorList>
    </citation>
    <scope>NUCLEOTIDE SEQUENCE [LARGE SCALE GENOMIC DNA]</scope>
    <source>
        <strain evidence="14">M3</strain>
    </source>
</reference>
<sequence>MNRGGFFASGVCLTLLFLLLGVASYFVLGAQRVAKDLSGGLSVSVFLASDITAQQRQAIEDAMKADKEVASFEYIDSQRATIEFENATGIKVREVLDENPIPSSYEIKPLSAESAATIESRVGEWEGVISTLYPKDVSGELTGRIRVINGVILGVAALVLIVALSLIYFTLKLSVLASADTIRTMQLVGARRSFIKRPYVRRAAVQGLVSSLLAAGLLVAMSRVLGDIVEVDWEQLGVIAAAMVAVGVLLNLLFTVVVLRMVVK</sequence>
<dbReference type="Pfam" id="PF18075">
    <property type="entry name" value="FtsX_ECD"/>
    <property type="match status" value="1"/>
</dbReference>
<evidence type="ECO:0000259" key="12">
    <source>
        <dbReference type="Pfam" id="PF18075"/>
    </source>
</evidence>
<evidence type="ECO:0000256" key="2">
    <source>
        <dbReference type="ARBA" id="ARBA00007379"/>
    </source>
</evidence>
<gene>
    <name evidence="13" type="ORF">BN938_2895</name>
</gene>
<dbReference type="InterPro" id="IPR004513">
    <property type="entry name" value="FtsX"/>
</dbReference>
<keyword evidence="6 10" id="KW-0812">Transmembrane</keyword>
<dbReference type="STRING" id="1433126.BN938_2895"/>
<feature type="transmembrane region" description="Helical" evidence="10">
    <location>
        <begin position="147"/>
        <end position="169"/>
    </location>
</feature>
<feature type="transmembrane region" description="Helical" evidence="10">
    <location>
        <begin position="203"/>
        <end position="226"/>
    </location>
</feature>
<feature type="domain" description="ABC3 transporter permease C-terminal" evidence="11">
    <location>
        <begin position="155"/>
        <end position="262"/>
    </location>
</feature>
<dbReference type="InterPro" id="IPR003838">
    <property type="entry name" value="ABC3_permease_C"/>
</dbReference>
<evidence type="ECO:0000256" key="3">
    <source>
        <dbReference type="ARBA" id="ARBA00021907"/>
    </source>
</evidence>
<evidence type="ECO:0000256" key="6">
    <source>
        <dbReference type="ARBA" id="ARBA00022692"/>
    </source>
</evidence>
<evidence type="ECO:0000256" key="5">
    <source>
        <dbReference type="ARBA" id="ARBA00022618"/>
    </source>
</evidence>
<dbReference type="PIRSF" id="PIRSF003097">
    <property type="entry name" value="FtsX"/>
    <property type="match status" value="1"/>
</dbReference>
<dbReference type="EMBL" id="HG934468">
    <property type="protein sequence ID" value="CDN32960.1"/>
    <property type="molecule type" value="Genomic_DNA"/>
</dbReference>
<evidence type="ECO:0000256" key="7">
    <source>
        <dbReference type="ARBA" id="ARBA00022989"/>
    </source>
</evidence>
<proteinExistence type="inferred from homology"/>
<dbReference type="AlphaFoldDB" id="A0A060RBG7"/>
<dbReference type="PANTHER" id="PTHR47755">
    <property type="entry name" value="CELL DIVISION PROTEIN FTSX"/>
    <property type="match status" value="1"/>
</dbReference>
<dbReference type="Proteomes" id="UP000027616">
    <property type="component" value="Chromosome I"/>
</dbReference>
<comment type="subcellular location">
    <subcellularLocation>
        <location evidence="1">Cell membrane</location>
        <topology evidence="1">Multi-pass membrane protein</topology>
    </subcellularLocation>
</comment>
<evidence type="ECO:0000313" key="13">
    <source>
        <dbReference type="EMBL" id="CDN32960.1"/>
    </source>
</evidence>
<dbReference type="GO" id="GO:0051301">
    <property type="term" value="P:cell division"/>
    <property type="evidence" value="ECO:0007669"/>
    <property type="project" value="UniProtKB-KW"/>
</dbReference>
<organism evidence="13 14">
    <name type="scientific">Mucinivorans hirudinis</name>
    <dbReference type="NCBI Taxonomy" id="1433126"/>
    <lineage>
        <taxon>Bacteria</taxon>
        <taxon>Pseudomonadati</taxon>
        <taxon>Bacteroidota</taxon>
        <taxon>Bacteroidia</taxon>
        <taxon>Bacteroidales</taxon>
        <taxon>Rikenellaceae</taxon>
        <taxon>Mucinivorans</taxon>
    </lineage>
</organism>
<feature type="transmembrane region" description="Helical" evidence="10">
    <location>
        <begin position="6"/>
        <end position="28"/>
    </location>
</feature>
<keyword evidence="8 10" id="KW-0472">Membrane</keyword>
<dbReference type="KEGG" id="rbc:BN938_2895"/>
<name>A0A060RBG7_9BACT</name>
<dbReference type="Gene3D" id="3.30.70.3040">
    <property type="match status" value="1"/>
</dbReference>
<keyword evidence="14" id="KW-1185">Reference proteome</keyword>
<feature type="domain" description="FtsX extracellular" evidence="12">
    <location>
        <begin position="42"/>
        <end position="128"/>
    </location>
</feature>
<evidence type="ECO:0000256" key="8">
    <source>
        <dbReference type="ARBA" id="ARBA00023136"/>
    </source>
</evidence>
<dbReference type="PANTHER" id="PTHR47755:SF1">
    <property type="entry name" value="CELL DIVISION PROTEIN FTSX"/>
    <property type="match status" value="1"/>
</dbReference>
<accession>A0A060RBG7</accession>
<evidence type="ECO:0000256" key="10">
    <source>
        <dbReference type="SAM" id="Phobius"/>
    </source>
</evidence>
<protein>
    <recommendedName>
        <fullName evidence="3">Cell division protein FtsX</fullName>
    </recommendedName>
</protein>
<evidence type="ECO:0000256" key="1">
    <source>
        <dbReference type="ARBA" id="ARBA00004651"/>
    </source>
</evidence>
<keyword evidence="5 13" id="KW-0132">Cell division</keyword>
<evidence type="ECO:0000259" key="11">
    <source>
        <dbReference type="Pfam" id="PF02687"/>
    </source>
</evidence>
<evidence type="ECO:0000256" key="4">
    <source>
        <dbReference type="ARBA" id="ARBA00022475"/>
    </source>
</evidence>
<dbReference type="Pfam" id="PF02687">
    <property type="entry name" value="FtsX"/>
    <property type="match status" value="1"/>
</dbReference>
<dbReference type="OrthoDB" id="9813411at2"/>
<dbReference type="InterPro" id="IPR040690">
    <property type="entry name" value="FtsX_ECD"/>
</dbReference>
<dbReference type="GO" id="GO:0005886">
    <property type="term" value="C:plasma membrane"/>
    <property type="evidence" value="ECO:0007669"/>
    <property type="project" value="UniProtKB-SubCell"/>
</dbReference>
<keyword evidence="7 10" id="KW-1133">Transmembrane helix</keyword>
<dbReference type="eggNOG" id="COG2177">
    <property type="taxonomic scope" value="Bacteria"/>
</dbReference>
<comment type="similarity">
    <text evidence="2">Belongs to the ABC-4 integral membrane protein family. FtsX subfamily.</text>
</comment>
<feature type="transmembrane region" description="Helical" evidence="10">
    <location>
        <begin position="238"/>
        <end position="263"/>
    </location>
</feature>
<evidence type="ECO:0000313" key="14">
    <source>
        <dbReference type="Proteomes" id="UP000027616"/>
    </source>
</evidence>
<evidence type="ECO:0000256" key="9">
    <source>
        <dbReference type="ARBA" id="ARBA00023306"/>
    </source>
</evidence>
<keyword evidence="9" id="KW-0131">Cell cycle</keyword>